<dbReference type="Proteomes" id="UP000029257">
    <property type="component" value="Unassembled WGS sequence"/>
</dbReference>
<evidence type="ECO:0000313" key="3">
    <source>
        <dbReference type="Proteomes" id="UP000029257"/>
    </source>
</evidence>
<protein>
    <submittedName>
        <fullName evidence="1">Uncharacterized protein</fullName>
    </submittedName>
</protein>
<dbReference type="EMBL" id="JQHP01000009">
    <property type="protein sequence ID" value="KFX04200.1"/>
    <property type="molecule type" value="Genomic_DNA"/>
</dbReference>
<evidence type="ECO:0000313" key="4">
    <source>
        <dbReference type="Proteomes" id="UP000029436"/>
    </source>
</evidence>
<organism evidence="1 3">
    <name type="scientific">Pectobacterium wasabiae</name>
    <dbReference type="NCBI Taxonomy" id="55208"/>
    <lineage>
        <taxon>Bacteria</taxon>
        <taxon>Pseudomonadati</taxon>
        <taxon>Pseudomonadota</taxon>
        <taxon>Gammaproteobacteria</taxon>
        <taxon>Enterobacterales</taxon>
        <taxon>Pectobacteriaceae</taxon>
        <taxon>Pectobacterium</taxon>
    </lineage>
</organism>
<gene>
    <name evidence="1" type="ORF">JV38_16930</name>
    <name evidence="2" type="ORF">KU73_16920</name>
</gene>
<dbReference type="EMBL" id="JQOH01000008">
    <property type="protein sequence ID" value="KGA27334.1"/>
    <property type="molecule type" value="Genomic_DNA"/>
</dbReference>
<comment type="caution">
    <text evidence="1">The sequence shown here is derived from an EMBL/GenBank/DDBJ whole genome shotgun (WGS) entry which is preliminary data.</text>
</comment>
<reference evidence="3 4" key="1">
    <citation type="submission" date="2014-08" db="EMBL/GenBank/DDBJ databases">
        <title>Genome sequences of NCPPB Pectobacterium isolates.</title>
        <authorList>
            <person name="Glover R.H."/>
            <person name="Sapp M."/>
            <person name="Elphinstone J."/>
        </authorList>
    </citation>
    <scope>NUCLEOTIDE SEQUENCE [LARGE SCALE GENOMIC DNA]</scope>
    <source>
        <strain evidence="1 3">NCPPB 3701</strain>
        <strain evidence="2 4">NCPPB3702</strain>
    </source>
</reference>
<dbReference type="Proteomes" id="UP000029436">
    <property type="component" value="Unassembled WGS sequence"/>
</dbReference>
<keyword evidence="4" id="KW-1185">Reference proteome</keyword>
<evidence type="ECO:0000313" key="1">
    <source>
        <dbReference type="EMBL" id="KFX04200.1"/>
    </source>
</evidence>
<dbReference type="RefSeq" id="WP_005968011.1">
    <property type="nucleotide sequence ID" value="NZ_JQHP01000009.1"/>
</dbReference>
<accession>A0AAW3EJD4</accession>
<sequence length="106" mass="11583">MIAYEGLLLASDEKQLRDVLNTIEDIRKNGGVLLKKIDQDTLETNDPNLSTIMSDMLLIKNDFIDSSNKIISAITAGDREAAVSTARVGLRSSGQASDRIFSKAKK</sequence>
<dbReference type="AlphaFoldDB" id="A0AAW3EJD4"/>
<proteinExistence type="predicted"/>
<evidence type="ECO:0000313" key="2">
    <source>
        <dbReference type="EMBL" id="KGA27334.1"/>
    </source>
</evidence>
<name>A0AAW3EJD4_9GAMM</name>